<proteinExistence type="predicted"/>
<feature type="compositionally biased region" description="Low complexity" evidence="1">
    <location>
        <begin position="225"/>
        <end position="246"/>
    </location>
</feature>
<dbReference type="NCBIfam" id="NF045541">
    <property type="entry name" value="scaf_prot_MCP2"/>
    <property type="match status" value="1"/>
</dbReference>
<evidence type="ECO:0000256" key="1">
    <source>
        <dbReference type="SAM" id="MobiDB-lite"/>
    </source>
</evidence>
<dbReference type="RefSeq" id="WP_216032392.1">
    <property type="nucleotide sequence ID" value="NZ_JAHKNG010000007.1"/>
</dbReference>
<comment type="caution">
    <text evidence="2">The sequence shown here is derived from an EMBL/GenBank/DDBJ whole genome shotgun (WGS) entry which is preliminary data.</text>
</comment>
<dbReference type="EMBL" id="JAHKNG010000007">
    <property type="protein sequence ID" value="MBU3029704.1"/>
    <property type="molecule type" value="Genomic_DNA"/>
</dbReference>
<evidence type="ECO:0000313" key="2">
    <source>
        <dbReference type="EMBL" id="MBU3029704.1"/>
    </source>
</evidence>
<keyword evidence="3" id="KW-1185">Reference proteome</keyword>
<accession>A0ABS6AGS3</accession>
<organism evidence="2 3">
    <name type="scientific">Paracoccus marinaquae</name>
    <dbReference type="NCBI Taxonomy" id="2841926"/>
    <lineage>
        <taxon>Bacteria</taxon>
        <taxon>Pseudomonadati</taxon>
        <taxon>Pseudomonadota</taxon>
        <taxon>Alphaproteobacteria</taxon>
        <taxon>Rhodobacterales</taxon>
        <taxon>Paracoccaceae</taxon>
        <taxon>Paracoccus</taxon>
    </lineage>
</organism>
<sequence>MENEEILDLPVIGRAGTMQSVDDASRTFEVLWTTGAQVRRYSWARDEEFDEELVVSPNAMRLDRLNAGAPFLNSHASHRLTDILGVVENGSIRIEGGSGFARIRLSERDEVEPIWRDIKSGIIRNVSVGYRVHRFERVAKADRTDGGQRALYRAVDWEPLEISAVAIGADPGAGMRAGTGPSDARRYPCTITGRAVAAAPAAESSTKGRNMPEDTIAAGGDETRAAPAPAQTPAIPQAAPAVPAPDAESIRAEERSRVSTIMTLCARHDLGSDLANDLIARGVSIDAAREAVLDALGDANPLGRTIELAPAQARGTGDAAYRDAVADAIMHRAAPSLHAVSPQSREFAFRSLMDLARHAVERAGVNTAAMPDMEIAGFAMGMRSAGYHSTGDFPAILGSVVNRTLRAAYDATPRTFGAWSTRVTVRDFRPVDRLQIGNAPDLVKVPEGGEFTYGTATEGKESYAIATYGRIIGFSRQMLINDDLRAFDRVVQSFGASAANLESDILYSILLSNPAMGDGTALFHANHGNLGTAAAITEESLTAMLRAFAVQKDLDGRAITVLPRNIIVPPGKRMVEIHKQLAATTPGSTAEVNPYSNRFSVVEEIRLVNTAGPDPWFAATDPAFGAVEYAYLAGQEGLYTEHRVGFEVDGIEFKARHDFGAKAIDWRGLYKNPGLA</sequence>
<reference evidence="2" key="1">
    <citation type="submission" date="2021-06" db="EMBL/GenBank/DDBJ databases">
        <title>Paracoccus bacterium XHP0099 sp. nov., isolated from the surface waters of the Yellow Sea.</title>
        <authorList>
            <person name="Xue H."/>
            <person name="Zhang D."/>
        </authorList>
    </citation>
    <scope>NUCLEOTIDE SEQUENCE</scope>
    <source>
        <strain evidence="2">XHP0099</strain>
    </source>
</reference>
<protein>
    <submittedName>
        <fullName evidence="2">Peptidase U35</fullName>
    </submittedName>
</protein>
<name>A0ABS6AGS3_9RHOB</name>
<gene>
    <name evidence="2" type="ORF">KNW02_06150</name>
</gene>
<dbReference type="Pfam" id="PF25209">
    <property type="entry name" value="Phage_capsid_4"/>
    <property type="match status" value="1"/>
</dbReference>
<evidence type="ECO:0000313" key="3">
    <source>
        <dbReference type="Proteomes" id="UP001166191"/>
    </source>
</evidence>
<dbReference type="Proteomes" id="UP001166191">
    <property type="component" value="Unassembled WGS sequence"/>
</dbReference>
<feature type="region of interest" description="Disordered" evidence="1">
    <location>
        <begin position="198"/>
        <end position="246"/>
    </location>
</feature>